<dbReference type="PANTHER" id="PTHR18640">
    <property type="entry name" value="SOLUTE CARRIER FAMILY 10 MEMBER 7"/>
    <property type="match status" value="1"/>
</dbReference>
<accession>A0ABN3BAU2</accession>
<feature type="transmembrane region" description="Helical" evidence="2">
    <location>
        <begin position="242"/>
        <end position="260"/>
    </location>
</feature>
<keyword evidence="2" id="KW-1133">Transmembrane helix</keyword>
<dbReference type="InterPro" id="IPR038770">
    <property type="entry name" value="Na+/solute_symporter_sf"/>
</dbReference>
<dbReference type="PANTHER" id="PTHR18640:SF5">
    <property type="entry name" value="SODIUM_BILE ACID COTRANSPORTER 7"/>
    <property type="match status" value="1"/>
</dbReference>
<keyword evidence="2" id="KW-0472">Membrane</keyword>
<reference evidence="3 4" key="1">
    <citation type="journal article" date="2019" name="Int. J. Syst. Evol. Microbiol.">
        <title>The Global Catalogue of Microorganisms (GCM) 10K type strain sequencing project: providing services to taxonomists for standard genome sequencing and annotation.</title>
        <authorList>
            <consortium name="The Broad Institute Genomics Platform"/>
            <consortium name="The Broad Institute Genome Sequencing Center for Infectious Disease"/>
            <person name="Wu L."/>
            <person name="Ma J."/>
        </authorList>
    </citation>
    <scope>NUCLEOTIDE SEQUENCE [LARGE SCALE GENOMIC DNA]</scope>
    <source>
        <strain evidence="3 4">JCM 14924</strain>
    </source>
</reference>
<feature type="transmembrane region" description="Helical" evidence="2">
    <location>
        <begin position="108"/>
        <end position="129"/>
    </location>
</feature>
<dbReference type="EMBL" id="BAAAOQ010000002">
    <property type="protein sequence ID" value="GAA2191647.1"/>
    <property type="molecule type" value="Genomic_DNA"/>
</dbReference>
<evidence type="ECO:0000256" key="1">
    <source>
        <dbReference type="SAM" id="MobiDB-lite"/>
    </source>
</evidence>
<evidence type="ECO:0000313" key="3">
    <source>
        <dbReference type="EMBL" id="GAA2191647.1"/>
    </source>
</evidence>
<dbReference type="RefSeq" id="WP_346161986.1">
    <property type="nucleotide sequence ID" value="NZ_BAAAOQ010000002.1"/>
</dbReference>
<feature type="transmembrane region" description="Helical" evidence="2">
    <location>
        <begin position="303"/>
        <end position="324"/>
    </location>
</feature>
<feature type="transmembrane region" description="Helical" evidence="2">
    <location>
        <begin position="46"/>
        <end position="65"/>
    </location>
</feature>
<evidence type="ECO:0000313" key="4">
    <source>
        <dbReference type="Proteomes" id="UP001501391"/>
    </source>
</evidence>
<dbReference type="Gene3D" id="1.20.1530.20">
    <property type="match status" value="1"/>
</dbReference>
<name>A0ABN3BAU2_9ACTN</name>
<keyword evidence="2" id="KW-0812">Transmembrane</keyword>
<dbReference type="InterPro" id="IPR016833">
    <property type="entry name" value="Put_Na-Bile_cotransptr"/>
</dbReference>
<feature type="transmembrane region" description="Helical" evidence="2">
    <location>
        <begin position="17"/>
        <end position="34"/>
    </location>
</feature>
<dbReference type="PIRSF" id="PIRSF026166">
    <property type="entry name" value="UCP026166"/>
    <property type="match status" value="1"/>
</dbReference>
<feature type="compositionally biased region" description="Pro residues" evidence="1">
    <location>
        <begin position="340"/>
        <end position="363"/>
    </location>
</feature>
<protein>
    <submittedName>
        <fullName evidence="3">Bile acid:sodium symporter</fullName>
    </submittedName>
</protein>
<feature type="transmembrane region" description="Helical" evidence="2">
    <location>
        <begin position="77"/>
        <end position="96"/>
    </location>
</feature>
<dbReference type="Proteomes" id="UP001501391">
    <property type="component" value="Unassembled WGS sequence"/>
</dbReference>
<feature type="region of interest" description="Disordered" evidence="1">
    <location>
        <begin position="330"/>
        <end position="363"/>
    </location>
</feature>
<comment type="caution">
    <text evidence="3">The sequence shown here is derived from an EMBL/GenBank/DDBJ whole genome shotgun (WGS) entry which is preliminary data.</text>
</comment>
<gene>
    <name evidence="3" type="ORF">GCM10009787_05830</name>
</gene>
<feature type="transmembrane region" description="Helical" evidence="2">
    <location>
        <begin position="136"/>
        <end position="164"/>
    </location>
</feature>
<keyword evidence="4" id="KW-1185">Reference proteome</keyword>
<proteinExistence type="predicted"/>
<dbReference type="Pfam" id="PF13593">
    <property type="entry name" value="SBF_like"/>
    <property type="match status" value="1"/>
</dbReference>
<sequence length="363" mass="38081">MPQTPLTGAVRRLARRVDWYIVALFGAIGVAALVPAEREAAEAVSWLTRIAIGLLFFLYGARLSPQAALDGVRHWRLHLPVLALTFAAFPLLGLAAELLPDRVLGAELTAGVLFLAVLPSTVQSSIAFTSLARGNVAAALCSASFSTVLGVLLTPLLAVALVGAGEDGGIPVGLGQLGDIAVQLLLPFLAGQAVRRWISDWLGRHRTLIGLCDRGSILLVVYAAFSRGMSTGIWQRVSPGRLALLGVLAALLLGAALLLADRSARLLRLPREDRVTALFCGATKSLASGLPMASVLFPADEVAMTVLPLMLYHTLQLVVCAALARRLSRTREPAPSAPTSAPPPAPAASTPVPPPTPPRTGRR</sequence>
<organism evidence="3 4">
    <name type="scientific">Streptomyces bangladeshensis</name>
    <dbReference type="NCBI Taxonomy" id="295352"/>
    <lineage>
        <taxon>Bacteria</taxon>
        <taxon>Bacillati</taxon>
        <taxon>Actinomycetota</taxon>
        <taxon>Actinomycetes</taxon>
        <taxon>Kitasatosporales</taxon>
        <taxon>Streptomycetaceae</taxon>
        <taxon>Streptomyces</taxon>
    </lineage>
</organism>
<evidence type="ECO:0000256" key="2">
    <source>
        <dbReference type="SAM" id="Phobius"/>
    </source>
</evidence>